<sequence length="159" mass="18779">MEKINWRELLEKEIDFIREALVEAYTDACGEQANSGFLHGVKMDFEGNVYHYLISPDKTPSDVWNHKAIEIARIAEFNPLNDKDENEEILIYLKNEELQAFTQFLKDKRPSLYQLRLWKPEIADRVEKKYIENYVANTAYEWASKILNEAIERFSVSVE</sequence>
<dbReference type="AlphaFoldDB" id="A5D205"/>
<dbReference type="Proteomes" id="UP000006556">
    <property type="component" value="Chromosome"/>
</dbReference>
<proteinExistence type="predicted"/>
<organism evidence="1 2">
    <name type="scientific">Pelotomaculum thermopropionicum (strain DSM 13744 / JCM 10971 / SI)</name>
    <dbReference type="NCBI Taxonomy" id="370438"/>
    <lineage>
        <taxon>Bacteria</taxon>
        <taxon>Bacillati</taxon>
        <taxon>Bacillota</taxon>
        <taxon>Clostridia</taxon>
        <taxon>Eubacteriales</taxon>
        <taxon>Desulfotomaculaceae</taxon>
        <taxon>Pelotomaculum</taxon>
    </lineage>
</organism>
<dbReference type="EMBL" id="AP009389">
    <property type="protein sequence ID" value="BAF59737.1"/>
    <property type="molecule type" value="Genomic_DNA"/>
</dbReference>
<evidence type="ECO:0000313" key="2">
    <source>
        <dbReference type="Proteomes" id="UP000006556"/>
    </source>
</evidence>
<dbReference type="STRING" id="370438.PTH_1556"/>
<dbReference type="KEGG" id="pth:PTH_1556"/>
<reference evidence="2" key="1">
    <citation type="journal article" date="2008" name="Genome Res.">
        <title>The genome of Pelotomaculum thermopropionicum reveals niche-associated evolution in anaerobic microbiota.</title>
        <authorList>
            <person name="Kosaka T."/>
            <person name="Kato S."/>
            <person name="Shimoyama T."/>
            <person name="Ishii S."/>
            <person name="Abe T."/>
            <person name="Watanabe K."/>
        </authorList>
    </citation>
    <scope>NUCLEOTIDE SEQUENCE [LARGE SCALE GENOMIC DNA]</scope>
    <source>
        <strain evidence="2">DSM 13744 / JCM 10971 / SI</strain>
    </source>
</reference>
<keyword evidence="2" id="KW-1185">Reference proteome</keyword>
<gene>
    <name evidence="1" type="ordered locus">PTH_1556</name>
</gene>
<dbReference type="HOGENOM" id="CLU_1659099_0_0_9"/>
<accession>A5D205</accession>
<name>A5D205_PELTS</name>
<evidence type="ECO:0000313" key="1">
    <source>
        <dbReference type="EMBL" id="BAF59737.1"/>
    </source>
</evidence>
<protein>
    <submittedName>
        <fullName evidence="1">Uncharacterized protein</fullName>
    </submittedName>
</protein>